<organism evidence="4 5">
    <name type="scientific">Emydomyces testavorans</name>
    <dbReference type="NCBI Taxonomy" id="2070801"/>
    <lineage>
        <taxon>Eukaryota</taxon>
        <taxon>Fungi</taxon>
        <taxon>Dikarya</taxon>
        <taxon>Ascomycota</taxon>
        <taxon>Pezizomycotina</taxon>
        <taxon>Eurotiomycetes</taxon>
        <taxon>Eurotiomycetidae</taxon>
        <taxon>Onygenales</taxon>
        <taxon>Nannizziopsiaceae</taxon>
        <taxon>Emydomyces</taxon>
    </lineage>
</organism>
<feature type="region of interest" description="Disordered" evidence="1">
    <location>
        <begin position="215"/>
        <end position="255"/>
    </location>
</feature>
<dbReference type="Proteomes" id="UP001219355">
    <property type="component" value="Chromosome 3"/>
</dbReference>
<feature type="domain" description="FHA" evidence="3">
    <location>
        <begin position="57"/>
        <end position="118"/>
    </location>
</feature>
<name>A0AAF0DL81_9EURO</name>
<feature type="compositionally biased region" description="Polar residues" evidence="1">
    <location>
        <begin position="328"/>
        <end position="338"/>
    </location>
</feature>
<accession>A0AAF0DL81</accession>
<evidence type="ECO:0000259" key="3">
    <source>
        <dbReference type="PROSITE" id="PS50006"/>
    </source>
</evidence>
<dbReference type="Gene3D" id="2.60.200.20">
    <property type="match status" value="1"/>
</dbReference>
<dbReference type="SUPFAM" id="SSF49879">
    <property type="entry name" value="SMAD/FHA domain"/>
    <property type="match status" value="1"/>
</dbReference>
<dbReference type="PANTHER" id="PTHR15715">
    <property type="entry name" value="CENTROSOMAL PROTEIN OF 170 KDA"/>
    <property type="match status" value="1"/>
</dbReference>
<keyword evidence="2" id="KW-0472">Membrane</keyword>
<keyword evidence="2" id="KW-1133">Transmembrane helix</keyword>
<feature type="compositionally biased region" description="Basic and acidic residues" evidence="1">
    <location>
        <begin position="245"/>
        <end position="255"/>
    </location>
</feature>
<evidence type="ECO:0000313" key="5">
    <source>
        <dbReference type="Proteomes" id="UP001219355"/>
    </source>
</evidence>
<gene>
    <name evidence="4" type="ORF">PRK78_005703</name>
</gene>
<dbReference type="PROSITE" id="PS50006">
    <property type="entry name" value="FHA_DOMAIN"/>
    <property type="match status" value="1"/>
</dbReference>
<sequence>MLESFSGGCESIKETAVILRVSTDALLFVVTLTIRGIDGTGPFPERVITLNAGTYRISLGRASKVQTKNLIPNKDNLWFDNPVLSRNHAEFVIVPGQEEVYLTDTKSMHGTWVNFIKLSSGKKVLLDDGDVVIFGARISRGKDMFAPLRGRVFLSWDKEINTTTEKVSISPSQPTNTFTVPDDDHESDSDVIEVQCGPNNKYPWALSNSASDVASSVSSANEDDAESPVTSPVHPVETCSLKNQKSPDAHARSERDDSVLFVPHDMVSDPNTDFGEANDENSEVAMPVGDVMSDALYKSESESVTSEDHGLLPLEEEEQDAKHDEIPDTQNSNTGDRAVTANANCTNQLGEGALPSTPESMQRDGQPTAALPDYENASSKSASEESELTNAYPRLTSEEQISQLANRSSEELPTRHGLNTTSITTQQVLTNNTTNNKMETVVMPNHSLASLLRTVDSGINGWSSWPANMSTDPQRHGSSKSPYTEGPFAGENPVNIPINTPFVNRTGPSPEYTDHWRSASYSAKPENSQSVLELAGSNKPMMRETCRCSHRQTRPWSGQHIRSKENTCHLDSENSAIKLEGLKGHTTSGGLEGKLKRKFDETEIPTTQSTDMNGNSDIFPDAQPRDIIVPETIRPDSLLVETAPTSSKRLEKASIASEMERPAKRVKTVNKQPSRMRSVARYAATAVAGAVVGSIGAVAVLASLPPDYFN</sequence>
<dbReference type="InterPro" id="IPR000253">
    <property type="entry name" value="FHA_dom"/>
</dbReference>
<feature type="region of interest" description="Disordered" evidence="1">
    <location>
        <begin position="319"/>
        <end position="338"/>
    </location>
</feature>
<dbReference type="AlphaFoldDB" id="A0AAF0DL81"/>
<feature type="region of interest" description="Disordered" evidence="1">
    <location>
        <begin position="164"/>
        <end position="189"/>
    </location>
</feature>
<dbReference type="SMART" id="SM00240">
    <property type="entry name" value="FHA"/>
    <property type="match status" value="1"/>
</dbReference>
<proteinExistence type="predicted"/>
<protein>
    <recommendedName>
        <fullName evidence="3">FHA domain-containing protein</fullName>
    </recommendedName>
</protein>
<dbReference type="PANTHER" id="PTHR15715:SF37">
    <property type="entry name" value="LD47843P"/>
    <property type="match status" value="1"/>
</dbReference>
<dbReference type="InterPro" id="IPR051176">
    <property type="entry name" value="Cent_Immune-Sig_Mod"/>
</dbReference>
<dbReference type="EMBL" id="CP120629">
    <property type="protein sequence ID" value="WEW60218.1"/>
    <property type="molecule type" value="Genomic_DNA"/>
</dbReference>
<evidence type="ECO:0000313" key="4">
    <source>
        <dbReference type="EMBL" id="WEW60218.1"/>
    </source>
</evidence>
<evidence type="ECO:0000256" key="1">
    <source>
        <dbReference type="SAM" id="MobiDB-lite"/>
    </source>
</evidence>
<dbReference type="Pfam" id="PF00498">
    <property type="entry name" value="FHA"/>
    <property type="match status" value="1"/>
</dbReference>
<reference evidence="4" key="1">
    <citation type="submission" date="2023-03" db="EMBL/GenBank/DDBJ databases">
        <title>Emydomyces testavorans Genome Sequence.</title>
        <authorList>
            <person name="Hoyer L."/>
        </authorList>
    </citation>
    <scope>NUCLEOTIDE SEQUENCE</scope>
    <source>
        <strain evidence="4">16-2883</strain>
    </source>
</reference>
<feature type="region of interest" description="Disordered" evidence="1">
    <location>
        <begin position="347"/>
        <end position="391"/>
    </location>
</feature>
<feature type="compositionally biased region" description="Polar residues" evidence="1">
    <location>
        <begin position="164"/>
        <end position="179"/>
    </location>
</feature>
<dbReference type="GO" id="GO:0005737">
    <property type="term" value="C:cytoplasm"/>
    <property type="evidence" value="ECO:0007669"/>
    <property type="project" value="TreeGrafter"/>
</dbReference>
<keyword evidence="5" id="KW-1185">Reference proteome</keyword>
<feature type="transmembrane region" description="Helical" evidence="2">
    <location>
        <begin position="682"/>
        <end position="704"/>
    </location>
</feature>
<keyword evidence="2" id="KW-0812">Transmembrane</keyword>
<evidence type="ECO:0000256" key="2">
    <source>
        <dbReference type="SAM" id="Phobius"/>
    </source>
</evidence>
<dbReference type="InterPro" id="IPR008984">
    <property type="entry name" value="SMAD_FHA_dom_sf"/>
</dbReference>